<evidence type="ECO:0000313" key="2">
    <source>
        <dbReference type="Proteomes" id="UP000765509"/>
    </source>
</evidence>
<organism evidence="1 2">
    <name type="scientific">Austropuccinia psidii MF-1</name>
    <dbReference type="NCBI Taxonomy" id="1389203"/>
    <lineage>
        <taxon>Eukaryota</taxon>
        <taxon>Fungi</taxon>
        <taxon>Dikarya</taxon>
        <taxon>Basidiomycota</taxon>
        <taxon>Pucciniomycotina</taxon>
        <taxon>Pucciniomycetes</taxon>
        <taxon>Pucciniales</taxon>
        <taxon>Sphaerophragmiaceae</taxon>
        <taxon>Austropuccinia</taxon>
    </lineage>
</organism>
<proteinExistence type="predicted"/>
<dbReference type="EMBL" id="AVOT02002804">
    <property type="protein sequence ID" value="MBW0471579.1"/>
    <property type="molecule type" value="Genomic_DNA"/>
</dbReference>
<name>A0A9Q3GLQ4_9BASI</name>
<dbReference type="Proteomes" id="UP000765509">
    <property type="component" value="Unassembled WGS sequence"/>
</dbReference>
<evidence type="ECO:0000313" key="1">
    <source>
        <dbReference type="EMBL" id="MBW0471579.1"/>
    </source>
</evidence>
<dbReference type="OrthoDB" id="7691805at2759"/>
<accession>A0A9Q3GLQ4</accession>
<keyword evidence="2" id="KW-1185">Reference proteome</keyword>
<gene>
    <name evidence="1" type="ORF">O181_011294</name>
</gene>
<sequence length="183" mass="20651">MDSCQKPLLELESVSIKVPNELLSYSLLGKLSGDPKLHQLIEVLTLNKDVIEKPDTVLIKLQDYVHLTQNNNPSTLPNSVTSLVSTSEEAYKIIYYCTNGKHNDKSTSHTKNKCWAENPQLRPICKDHKQRKIEANSYLAKALITSLETVPEDQLILDCGVTHHMFNSTKFFRSLSPTPPSFL</sequence>
<reference evidence="1" key="1">
    <citation type="submission" date="2021-03" db="EMBL/GenBank/DDBJ databases">
        <title>Draft genome sequence of rust myrtle Austropuccinia psidii MF-1, a brazilian biotype.</title>
        <authorList>
            <person name="Quecine M.C."/>
            <person name="Pachon D.M.R."/>
            <person name="Bonatelli M.L."/>
            <person name="Correr F.H."/>
            <person name="Franceschini L.M."/>
            <person name="Leite T.F."/>
            <person name="Margarido G.R.A."/>
            <person name="Almeida C.A."/>
            <person name="Ferrarezi J.A."/>
            <person name="Labate C.A."/>
        </authorList>
    </citation>
    <scope>NUCLEOTIDE SEQUENCE</scope>
    <source>
        <strain evidence="1">MF-1</strain>
    </source>
</reference>
<dbReference type="AlphaFoldDB" id="A0A9Q3GLQ4"/>
<protein>
    <submittedName>
        <fullName evidence="1">Uncharacterized protein</fullName>
    </submittedName>
</protein>
<comment type="caution">
    <text evidence="1">The sequence shown here is derived from an EMBL/GenBank/DDBJ whole genome shotgun (WGS) entry which is preliminary data.</text>
</comment>